<keyword evidence="2" id="KW-1185">Reference proteome</keyword>
<protein>
    <submittedName>
        <fullName evidence="1">Amino acid permease/ SLC12A domain-containing protein</fullName>
    </submittedName>
</protein>
<accession>A0ACB9ZE73</accession>
<organism evidence="1 2">
    <name type="scientific">Hypoxylon rubiginosum</name>
    <dbReference type="NCBI Taxonomy" id="110542"/>
    <lineage>
        <taxon>Eukaryota</taxon>
        <taxon>Fungi</taxon>
        <taxon>Dikarya</taxon>
        <taxon>Ascomycota</taxon>
        <taxon>Pezizomycotina</taxon>
        <taxon>Sordariomycetes</taxon>
        <taxon>Xylariomycetidae</taxon>
        <taxon>Xylariales</taxon>
        <taxon>Hypoxylaceae</taxon>
        <taxon>Hypoxylon</taxon>
    </lineage>
</organism>
<name>A0ACB9ZE73_9PEZI</name>
<gene>
    <name evidence="1" type="ORF">F4820DRAFT_404078</name>
</gene>
<evidence type="ECO:0000313" key="2">
    <source>
        <dbReference type="Proteomes" id="UP001497700"/>
    </source>
</evidence>
<evidence type="ECO:0000313" key="1">
    <source>
        <dbReference type="EMBL" id="KAI4870130.1"/>
    </source>
</evidence>
<reference evidence="1 2" key="1">
    <citation type="journal article" date="2022" name="New Phytol.">
        <title>Ecological generalism drives hyperdiversity of secondary metabolite gene clusters in xylarialean endophytes.</title>
        <authorList>
            <person name="Franco M.E.E."/>
            <person name="Wisecaver J.H."/>
            <person name="Arnold A.E."/>
            <person name="Ju Y.M."/>
            <person name="Slot J.C."/>
            <person name="Ahrendt S."/>
            <person name="Moore L.P."/>
            <person name="Eastman K.E."/>
            <person name="Scott K."/>
            <person name="Konkel Z."/>
            <person name="Mondo S.J."/>
            <person name="Kuo A."/>
            <person name="Hayes R.D."/>
            <person name="Haridas S."/>
            <person name="Andreopoulos B."/>
            <person name="Riley R."/>
            <person name="LaButti K."/>
            <person name="Pangilinan J."/>
            <person name="Lipzen A."/>
            <person name="Amirebrahimi M."/>
            <person name="Yan J."/>
            <person name="Adam C."/>
            <person name="Keymanesh K."/>
            <person name="Ng V."/>
            <person name="Louie K."/>
            <person name="Northen T."/>
            <person name="Drula E."/>
            <person name="Henrissat B."/>
            <person name="Hsieh H.M."/>
            <person name="Youens-Clark K."/>
            <person name="Lutzoni F."/>
            <person name="Miadlikowska J."/>
            <person name="Eastwood D.C."/>
            <person name="Hamelin R.C."/>
            <person name="Grigoriev I.V."/>
            <person name="U'Ren J.M."/>
        </authorList>
    </citation>
    <scope>NUCLEOTIDE SEQUENCE [LARGE SCALE GENOMIC DNA]</scope>
    <source>
        <strain evidence="1 2">CBS 119005</strain>
    </source>
</reference>
<proteinExistence type="predicted"/>
<sequence length="512" mass="55414">MGSGDPTPATDASLQKVITTRQFTFMAFSSSIGAGVLLATYSSLAVGGPASLLISFAVVGFAVWITMCALGELTAAFPVTGSFYEYSVRFISPAWGFSMGWNYVINFLLIVAFELVVMVLCVQYWVPDMRPEYLLPAFIAGLILVNAFGAKWYAELENFFAICKMVVLTSFVIVAIVILSKAVPSDGRSADELGIHLWQRGAFKNGPVGFLYVFMAAGMAYGGTEMLGLTAAECERPEKVMPRACKIVPIRIVWLYLLPILMVGFVLSVPLDPGVITGGISPFVAAMDQAGLHVVGTVFNGIIILSIFSMASASVFASSRALQAISARGMAPAFFAKVKWGHPIWALVLVYIFSLLAFIKAASNGDKIFEWLLALAAGSNYFTWISICVCHIRLRLAIRKKGLDEQEILKWKSPVGIAGSMIAIVVFIFGLAAQIVAGAQSPLPAPPHILSSVLGIIIVFGFWAGYTLVRRHDTYWIPLDQINLQPKEWTGRSGGSSDIESARVEMVDTSTH</sequence>
<dbReference type="Proteomes" id="UP001497700">
    <property type="component" value="Unassembled WGS sequence"/>
</dbReference>
<dbReference type="EMBL" id="MU393425">
    <property type="protein sequence ID" value="KAI4870130.1"/>
    <property type="molecule type" value="Genomic_DNA"/>
</dbReference>
<comment type="caution">
    <text evidence="1">The sequence shown here is derived from an EMBL/GenBank/DDBJ whole genome shotgun (WGS) entry which is preliminary data.</text>
</comment>